<sequence>MREGRELEGEAGKGRREGGAFRYWYCTPNSVFSNIQSYFPFVQETQYMGNKATAVAKTVATAQSNGIAMSKVHVKARHSPYPRTEDVKRSTVPDDKVPWSVPFPDYKPVDYTSPGILKGPVYADADIGQLKQKGITLSFNTLDGKINRCSHSGEYTVCDGIPRNPQGRTGLKGRGCLGRWGPNHAADPIVTRWKRNEQNEVIKGSDGKPILEFVSVQRKDNGQWAIPGGMVDAGEVITATLRREFSEEAMNCLEKSQQEKDQIEEKVKKLFDNGVEVYRGYVDDPRNTDNAWMETVALNFHDPDGTSVGQVELEAGDDAQGVKWTELSGNLELYASHIDFLKTVAERHNASW</sequence>
<dbReference type="InterPro" id="IPR000086">
    <property type="entry name" value="NUDIX_hydrolase_dom"/>
</dbReference>
<dbReference type="PANTHER" id="PTHR13030">
    <property type="entry name" value="NUDIX HYDROLASE"/>
    <property type="match status" value="1"/>
</dbReference>
<evidence type="ECO:0000313" key="3">
    <source>
        <dbReference type="EMBL" id="KAK3084733.1"/>
    </source>
</evidence>
<dbReference type="Gene3D" id="3.90.79.10">
    <property type="entry name" value="Nucleoside Triphosphate Pyrophosphohydrolase"/>
    <property type="match status" value="1"/>
</dbReference>
<dbReference type="SUPFAM" id="SSF55811">
    <property type="entry name" value="Nudix"/>
    <property type="match status" value="1"/>
</dbReference>
<dbReference type="InterPro" id="IPR015797">
    <property type="entry name" value="NUDIX_hydrolase-like_dom_sf"/>
</dbReference>
<dbReference type="InterPro" id="IPR039989">
    <property type="entry name" value="NUDT9"/>
</dbReference>
<dbReference type="CDD" id="cd03670">
    <property type="entry name" value="NUDIX_ADPRase_Nudt9"/>
    <property type="match status" value="1"/>
</dbReference>
<evidence type="ECO:0000259" key="2">
    <source>
        <dbReference type="PROSITE" id="PS51462"/>
    </source>
</evidence>
<keyword evidence="1" id="KW-0175">Coiled coil</keyword>
<gene>
    <name evidence="3" type="ORF">FSP39_018106</name>
</gene>
<organism evidence="3 4">
    <name type="scientific">Pinctada imbricata</name>
    <name type="common">Atlantic pearl-oyster</name>
    <name type="synonym">Pinctada martensii</name>
    <dbReference type="NCBI Taxonomy" id="66713"/>
    <lineage>
        <taxon>Eukaryota</taxon>
        <taxon>Metazoa</taxon>
        <taxon>Spiralia</taxon>
        <taxon>Lophotrochozoa</taxon>
        <taxon>Mollusca</taxon>
        <taxon>Bivalvia</taxon>
        <taxon>Autobranchia</taxon>
        <taxon>Pteriomorphia</taxon>
        <taxon>Pterioida</taxon>
        <taxon>Pterioidea</taxon>
        <taxon>Pteriidae</taxon>
        <taxon>Pinctada</taxon>
    </lineage>
</organism>
<dbReference type="Proteomes" id="UP001186944">
    <property type="component" value="Unassembled WGS sequence"/>
</dbReference>
<feature type="domain" description="Nudix hydrolase" evidence="2">
    <location>
        <begin position="192"/>
        <end position="347"/>
    </location>
</feature>
<reference evidence="3" key="1">
    <citation type="submission" date="2019-08" db="EMBL/GenBank/DDBJ databases">
        <title>The improved chromosome-level genome for the pearl oyster Pinctada fucata martensii using PacBio sequencing and Hi-C.</title>
        <authorList>
            <person name="Zheng Z."/>
        </authorList>
    </citation>
    <scope>NUCLEOTIDE SEQUENCE</scope>
    <source>
        <strain evidence="3">ZZ-2019</strain>
        <tissue evidence="3">Adductor muscle</tissue>
    </source>
</reference>
<accession>A0AA88XFV8</accession>
<evidence type="ECO:0000256" key="1">
    <source>
        <dbReference type="SAM" id="Coils"/>
    </source>
</evidence>
<dbReference type="PROSITE" id="PS51462">
    <property type="entry name" value="NUDIX"/>
    <property type="match status" value="1"/>
</dbReference>
<protein>
    <recommendedName>
        <fullName evidence="2">Nudix hydrolase domain-containing protein</fullName>
    </recommendedName>
</protein>
<name>A0AA88XFV8_PINIB</name>
<dbReference type="EMBL" id="VSWD01000013">
    <property type="protein sequence ID" value="KAK3084733.1"/>
    <property type="molecule type" value="Genomic_DNA"/>
</dbReference>
<keyword evidence="4" id="KW-1185">Reference proteome</keyword>
<dbReference type="GO" id="GO:0047631">
    <property type="term" value="F:ADP-ribose diphosphatase activity"/>
    <property type="evidence" value="ECO:0007669"/>
    <property type="project" value="InterPro"/>
</dbReference>
<dbReference type="AlphaFoldDB" id="A0AA88XFV8"/>
<dbReference type="PANTHER" id="PTHR13030:SF8">
    <property type="entry name" value="ADP-RIBOSE PYROPHOSPHATASE, MITOCHONDRIAL"/>
    <property type="match status" value="1"/>
</dbReference>
<dbReference type="Pfam" id="PF25969">
    <property type="entry name" value="NUDT9_N"/>
    <property type="match status" value="1"/>
</dbReference>
<proteinExistence type="predicted"/>
<dbReference type="FunFam" id="3.90.79.10:FF:000021">
    <property type="entry name" value="ADP-ribose pyrophosphatase, mitochondrial isoform X1"/>
    <property type="match status" value="1"/>
</dbReference>
<feature type="coiled-coil region" evidence="1">
    <location>
        <begin position="246"/>
        <end position="273"/>
    </location>
</feature>
<comment type="caution">
    <text evidence="3">The sequence shown here is derived from an EMBL/GenBank/DDBJ whole genome shotgun (WGS) entry which is preliminary data.</text>
</comment>
<evidence type="ECO:0000313" key="4">
    <source>
        <dbReference type="Proteomes" id="UP001186944"/>
    </source>
</evidence>
<dbReference type="Pfam" id="PF00293">
    <property type="entry name" value="NUDIX"/>
    <property type="match status" value="1"/>
</dbReference>